<gene>
    <name evidence="12" type="ORF">LSUB1_G002293</name>
</gene>
<feature type="chain" id="PRO_5034486299" description="mannan endo-1,4-beta-mannosidase" evidence="10">
    <location>
        <begin position="21"/>
        <end position="390"/>
    </location>
</feature>
<dbReference type="AlphaFoldDB" id="A0A8H8RUW9"/>
<feature type="signal peptide" evidence="10">
    <location>
        <begin position="1"/>
        <end position="20"/>
    </location>
</feature>
<dbReference type="GO" id="GO:0046355">
    <property type="term" value="P:mannan catabolic process"/>
    <property type="evidence" value="ECO:0007669"/>
    <property type="project" value="UniProtKB-ARBA"/>
</dbReference>
<name>A0A8H8RUW9_9HELO</name>
<dbReference type="InterPro" id="IPR045053">
    <property type="entry name" value="MAN-like"/>
</dbReference>
<dbReference type="PANTHER" id="PTHR31451:SF39">
    <property type="entry name" value="MANNAN ENDO-1,4-BETA-MANNOSIDASE 1"/>
    <property type="match status" value="1"/>
</dbReference>
<keyword evidence="8 9" id="KW-0326">Glycosidase</keyword>
<dbReference type="EMBL" id="QGMJ01000137">
    <property type="protein sequence ID" value="TVY41450.1"/>
    <property type="molecule type" value="Genomic_DNA"/>
</dbReference>
<evidence type="ECO:0000256" key="1">
    <source>
        <dbReference type="ARBA" id="ARBA00001678"/>
    </source>
</evidence>
<keyword evidence="13" id="KW-1185">Reference proteome</keyword>
<dbReference type="PROSITE" id="PS51257">
    <property type="entry name" value="PROKAR_LIPOPROTEIN"/>
    <property type="match status" value="1"/>
</dbReference>
<reference evidence="12 13" key="1">
    <citation type="submission" date="2018-05" db="EMBL/GenBank/DDBJ databases">
        <title>Genome sequencing and assembly of the regulated plant pathogen Lachnellula willkommii and related sister species for the development of diagnostic species identification markers.</title>
        <authorList>
            <person name="Giroux E."/>
            <person name="Bilodeau G."/>
        </authorList>
    </citation>
    <scope>NUCLEOTIDE SEQUENCE [LARGE SCALE GENOMIC DNA]</scope>
    <source>
        <strain evidence="12 13">CBS 197.66</strain>
    </source>
</reference>
<dbReference type="InterPro" id="IPR017853">
    <property type="entry name" value="GH"/>
</dbReference>
<evidence type="ECO:0000256" key="5">
    <source>
        <dbReference type="ARBA" id="ARBA00022525"/>
    </source>
</evidence>
<dbReference type="GO" id="GO:0005576">
    <property type="term" value="C:extracellular region"/>
    <property type="evidence" value="ECO:0007669"/>
    <property type="project" value="UniProtKB-SubCell"/>
</dbReference>
<dbReference type="SUPFAM" id="SSF51445">
    <property type="entry name" value="(Trans)glycosidases"/>
    <property type="match status" value="1"/>
</dbReference>
<evidence type="ECO:0000256" key="10">
    <source>
        <dbReference type="SAM" id="SignalP"/>
    </source>
</evidence>
<dbReference type="GO" id="GO:0016985">
    <property type="term" value="F:mannan endo-1,4-beta-mannosidase activity"/>
    <property type="evidence" value="ECO:0007669"/>
    <property type="project" value="UniProtKB-EC"/>
</dbReference>
<evidence type="ECO:0000256" key="2">
    <source>
        <dbReference type="ARBA" id="ARBA00004613"/>
    </source>
</evidence>
<proteinExistence type="inferred from homology"/>
<evidence type="ECO:0000256" key="7">
    <source>
        <dbReference type="ARBA" id="ARBA00022801"/>
    </source>
</evidence>
<sequence length="390" mass="41623">MKFPLGLVVGLGASCLSASAIEKRNSSNSWAGSNNYYLHALHPEEQTTYIDALKGFGAKVVRLWVTGGSDGCAKSSSTQSVPVYESTFGNYQTSTLAALDSVLSQLHAAGIKAIISPHDANLLPPAGSSTGYNGIDIYGKTYGSSDSFYSSADAKAKYDARLASILNYQSPAFGKAWKDLSEVIMAFDIQNEPMIASEDKLANNDPDDWLCGRAGNMKTILGTSCHNFWQQAVKIATGGIGGSEYSGHEYNIIDKALKCSAIDILSLHGYMTQASQWAAYVPKLADQAAAQGKKVMVEEWGVGTGSNYDSVAKQAAVFNNAGVPWLYWMVIPGKSVDQTCDGETCCHQGLSTDQSEAFEVGISSSRADFKTLFGDAIAASGYQDWTGLVY</sequence>
<dbReference type="PANTHER" id="PTHR31451">
    <property type="match status" value="1"/>
</dbReference>
<evidence type="ECO:0000256" key="4">
    <source>
        <dbReference type="ARBA" id="ARBA00012706"/>
    </source>
</evidence>
<comment type="catalytic activity">
    <reaction evidence="1">
        <text>Random hydrolysis of (1-&gt;4)-beta-D-mannosidic linkages in mannans, galactomannans and glucomannans.</text>
        <dbReference type="EC" id="3.2.1.78"/>
    </reaction>
</comment>
<comment type="similarity">
    <text evidence="3 9">Belongs to the glycosyl hydrolase 5 (cellulase A) family.</text>
</comment>
<comment type="subcellular location">
    <subcellularLocation>
        <location evidence="2">Secreted</location>
    </subcellularLocation>
</comment>
<keyword evidence="6 10" id="KW-0732">Signal</keyword>
<keyword evidence="7 9" id="KW-0378">Hydrolase</keyword>
<keyword evidence="5" id="KW-0964">Secreted</keyword>
<evidence type="ECO:0000313" key="12">
    <source>
        <dbReference type="EMBL" id="TVY41450.1"/>
    </source>
</evidence>
<comment type="caution">
    <text evidence="12">The sequence shown here is derived from an EMBL/GenBank/DDBJ whole genome shotgun (WGS) entry which is preliminary data.</text>
</comment>
<dbReference type="InterPro" id="IPR001547">
    <property type="entry name" value="Glyco_hydro_5"/>
</dbReference>
<feature type="domain" description="Glycoside hydrolase family 5" evidence="11">
    <location>
        <begin position="32"/>
        <end position="330"/>
    </location>
</feature>
<dbReference type="EC" id="3.2.1.78" evidence="4"/>
<dbReference type="Gene3D" id="3.20.20.80">
    <property type="entry name" value="Glycosidases"/>
    <property type="match status" value="1"/>
</dbReference>
<evidence type="ECO:0000256" key="3">
    <source>
        <dbReference type="ARBA" id="ARBA00005641"/>
    </source>
</evidence>
<organism evidence="12 13">
    <name type="scientific">Lachnellula subtilissima</name>
    <dbReference type="NCBI Taxonomy" id="602034"/>
    <lineage>
        <taxon>Eukaryota</taxon>
        <taxon>Fungi</taxon>
        <taxon>Dikarya</taxon>
        <taxon>Ascomycota</taxon>
        <taxon>Pezizomycotina</taxon>
        <taxon>Leotiomycetes</taxon>
        <taxon>Helotiales</taxon>
        <taxon>Lachnaceae</taxon>
        <taxon>Lachnellula</taxon>
    </lineage>
</organism>
<evidence type="ECO:0000256" key="8">
    <source>
        <dbReference type="ARBA" id="ARBA00023295"/>
    </source>
</evidence>
<dbReference type="Proteomes" id="UP000462212">
    <property type="component" value="Unassembled WGS sequence"/>
</dbReference>
<evidence type="ECO:0000259" key="11">
    <source>
        <dbReference type="Pfam" id="PF00150"/>
    </source>
</evidence>
<evidence type="ECO:0000256" key="9">
    <source>
        <dbReference type="RuleBase" id="RU361153"/>
    </source>
</evidence>
<evidence type="ECO:0000313" key="13">
    <source>
        <dbReference type="Proteomes" id="UP000462212"/>
    </source>
</evidence>
<dbReference type="OrthoDB" id="428177at2759"/>
<dbReference type="Pfam" id="PF00150">
    <property type="entry name" value="Cellulase"/>
    <property type="match status" value="1"/>
</dbReference>
<protein>
    <recommendedName>
        <fullName evidence="4">mannan endo-1,4-beta-mannosidase</fullName>
        <ecNumber evidence="4">3.2.1.78</ecNumber>
    </recommendedName>
</protein>
<evidence type="ECO:0000256" key="6">
    <source>
        <dbReference type="ARBA" id="ARBA00022729"/>
    </source>
</evidence>
<accession>A0A8H8RUW9</accession>